<sequence>MALRDDVLFKIGLVAKGCARKQKEKKPATSTF</sequence>
<dbReference type="Proteomes" id="UP000007261">
    <property type="component" value="Segment"/>
</dbReference>
<accession>E9LUK5</accession>
<dbReference type="GeneID" id="14007166"/>
<evidence type="ECO:0000313" key="2">
    <source>
        <dbReference type="Proteomes" id="UP000007261"/>
    </source>
</evidence>
<protein>
    <submittedName>
        <fullName evidence="1">Uncharacterized protein</fullName>
    </submittedName>
</protein>
<dbReference type="RefSeq" id="YP_007003227.1">
    <property type="nucleotide sequence ID" value="NC_019486.1"/>
</dbReference>
<evidence type="ECO:0000313" key="1">
    <source>
        <dbReference type="EMBL" id="ADW01251.1"/>
    </source>
</evidence>
<proteinExistence type="predicted"/>
<reference evidence="1 2" key="1">
    <citation type="journal article" date="2011" name="Arch. Virol.">
        <title>Complete genomic sequence of the Lactobacillus temperate phage LF1.</title>
        <authorList>
            <person name="Yoon B.H."/>
            <person name="Chang H.I."/>
        </authorList>
    </citation>
    <scope>NUCLEOTIDE SEQUENCE [LARGE SCALE GENOMIC DNA]</scope>
</reference>
<name>E9LUK5_9CAUD</name>
<keyword evidence="2" id="KW-1185">Reference proteome</keyword>
<dbReference type="EMBL" id="HQ141410">
    <property type="protein sequence ID" value="ADW01251.1"/>
    <property type="molecule type" value="Genomic_DNA"/>
</dbReference>
<dbReference type="KEGG" id="vg:14007166"/>
<organism evidence="1 2">
    <name type="scientific">Lactobacillus phage LF1</name>
    <dbReference type="NCBI Taxonomy" id="947980"/>
    <lineage>
        <taxon>Viruses</taxon>
        <taxon>Duplodnaviria</taxon>
        <taxon>Heunggongvirae</taxon>
        <taxon>Uroviricota</taxon>
        <taxon>Caudoviricetes</taxon>
        <taxon>Lafunavirus</taxon>
        <taxon>Lafunavirus LF1</taxon>
    </lineage>
</organism>